<dbReference type="EnsemblPlants" id="OB02G36770.1">
    <property type="protein sequence ID" value="OB02G36770.1"/>
    <property type="gene ID" value="OB02G36770"/>
</dbReference>
<proteinExistence type="predicted"/>
<protein>
    <submittedName>
        <fullName evidence="1">Uncharacterized protein</fullName>
    </submittedName>
</protein>
<keyword evidence="2" id="KW-1185">Reference proteome</keyword>
<accession>J3LGB0</accession>
<name>J3LGB0_ORYBR</name>
<evidence type="ECO:0000313" key="1">
    <source>
        <dbReference type="EnsemblPlants" id="OB02G36770.1"/>
    </source>
</evidence>
<sequence length="130" mass="14703">MHDSLDELEQQQNITRTWKTMKINRLQRRRACVPSHAQPLSDGSGRAMVMVGAADHAAPQAQPAQRADGALRRRAARLAAPLERQQPLRRRRLHLDGIVLRPPSAERQRQMLAEASRVPERAQCMVTCKT</sequence>
<reference evidence="1" key="1">
    <citation type="submission" date="2013-04" db="UniProtKB">
        <authorList>
            <consortium name="EnsemblPlants"/>
        </authorList>
    </citation>
    <scope>IDENTIFICATION</scope>
</reference>
<organism evidence="1">
    <name type="scientific">Oryza brachyantha</name>
    <name type="common">malo sina</name>
    <dbReference type="NCBI Taxonomy" id="4533"/>
    <lineage>
        <taxon>Eukaryota</taxon>
        <taxon>Viridiplantae</taxon>
        <taxon>Streptophyta</taxon>
        <taxon>Embryophyta</taxon>
        <taxon>Tracheophyta</taxon>
        <taxon>Spermatophyta</taxon>
        <taxon>Magnoliopsida</taxon>
        <taxon>Liliopsida</taxon>
        <taxon>Poales</taxon>
        <taxon>Poaceae</taxon>
        <taxon>BOP clade</taxon>
        <taxon>Oryzoideae</taxon>
        <taxon>Oryzeae</taxon>
        <taxon>Oryzinae</taxon>
        <taxon>Oryza</taxon>
    </lineage>
</organism>
<dbReference type="Proteomes" id="UP000006038">
    <property type="component" value="Unassembled WGS sequence"/>
</dbReference>
<dbReference type="HOGENOM" id="CLU_1941338_0_0_1"/>
<evidence type="ECO:0000313" key="2">
    <source>
        <dbReference type="Proteomes" id="UP000006038"/>
    </source>
</evidence>
<dbReference type="Gramene" id="OB02G36770.1">
    <property type="protein sequence ID" value="OB02G36770.1"/>
    <property type="gene ID" value="OB02G36770"/>
</dbReference>
<dbReference type="AlphaFoldDB" id="J3LGB0"/>